<name>A0A654FW21_ARATH</name>
<keyword evidence="1" id="KW-1133">Transmembrane helix</keyword>
<organism evidence="2 3">
    <name type="scientific">Arabidopsis thaliana</name>
    <name type="common">Mouse-ear cress</name>
    <dbReference type="NCBI Taxonomy" id="3702"/>
    <lineage>
        <taxon>Eukaryota</taxon>
        <taxon>Viridiplantae</taxon>
        <taxon>Streptophyta</taxon>
        <taxon>Embryophyta</taxon>
        <taxon>Tracheophyta</taxon>
        <taxon>Spermatophyta</taxon>
        <taxon>Magnoliopsida</taxon>
        <taxon>eudicotyledons</taxon>
        <taxon>Gunneridae</taxon>
        <taxon>Pentapetalae</taxon>
        <taxon>rosids</taxon>
        <taxon>malvids</taxon>
        <taxon>Brassicales</taxon>
        <taxon>Brassicaceae</taxon>
        <taxon>Camelineae</taxon>
        <taxon>Arabidopsis</taxon>
    </lineage>
</organism>
<evidence type="ECO:0000313" key="3">
    <source>
        <dbReference type="Proteomes" id="UP000426265"/>
    </source>
</evidence>
<evidence type="ECO:0000313" key="2">
    <source>
        <dbReference type="EMBL" id="VYS65082.1"/>
    </source>
</evidence>
<dbReference type="Proteomes" id="UP000426265">
    <property type="component" value="Unassembled WGS sequence"/>
</dbReference>
<reference evidence="2 3" key="1">
    <citation type="submission" date="2019-11" db="EMBL/GenBank/DDBJ databases">
        <authorList>
            <person name="Jiao W.-B."/>
            <person name="Schneeberger K."/>
        </authorList>
    </citation>
    <scope>NUCLEOTIDE SEQUENCE [LARGE SCALE GENOMIC DNA]</scope>
    <source>
        <strain evidence="3">cv. An-1</strain>
    </source>
</reference>
<evidence type="ECO:0000256" key="1">
    <source>
        <dbReference type="SAM" id="Phobius"/>
    </source>
</evidence>
<gene>
    <name evidence="2" type="ORF">AN1_LOCUS20491</name>
</gene>
<evidence type="ECO:0008006" key="4">
    <source>
        <dbReference type="Google" id="ProtNLM"/>
    </source>
</evidence>
<proteinExistence type="predicted"/>
<dbReference type="EMBL" id="CACRSJ010000109">
    <property type="protein sequence ID" value="VYS65082.1"/>
    <property type="molecule type" value="Genomic_DNA"/>
</dbReference>
<accession>A0A654FW21</accession>
<dbReference type="ExpressionAtlas" id="A0A654FW21">
    <property type="expression patterns" value="baseline and differential"/>
</dbReference>
<sequence>MVPEELKIISFDGEKEVIGVVGRIIKSFLDGKGKVNAGFRENVLYLVNVCLRIVCLVTYQKFEPYEDFGSATTVVASTITSIITVWLLYNKFEMGIYDKIEVFAAWYLFILSNRYEEIVMSDDFVHVLLFFWIVKVHNEVALLWRFPKLNYAKINSILCRSHEKG</sequence>
<feature type="transmembrane region" description="Helical" evidence="1">
    <location>
        <begin position="68"/>
        <end position="89"/>
    </location>
</feature>
<keyword evidence="1" id="KW-0812">Transmembrane</keyword>
<dbReference type="AlphaFoldDB" id="A0A654FW21"/>
<protein>
    <recommendedName>
        <fullName evidence="4">Transmembrane protein</fullName>
    </recommendedName>
</protein>
<keyword evidence="1" id="KW-0472">Membrane</keyword>